<dbReference type="EMBL" id="BK015824">
    <property type="protein sequence ID" value="DAE26932.1"/>
    <property type="molecule type" value="Genomic_DNA"/>
</dbReference>
<sequence>MERLTERKRNFNGTAMSKKSMIDREGYPVVSDYASKVLTKLADYEDAEEQGLLLRLPCKVGDKLYRITPYAKEPIITTHVLQINIKQFFNEKIIVRIDVMDKMGESCYFLDDIGKKVFLSREEAEAKLAEMEGAE</sequence>
<proteinExistence type="predicted"/>
<name>A0A8S5R7G3_9VIRU</name>
<organism evidence="1">
    <name type="scientific">virus sp. ct6Ax4</name>
    <dbReference type="NCBI Taxonomy" id="2826791"/>
    <lineage>
        <taxon>Viruses</taxon>
    </lineage>
</organism>
<accession>A0A8S5R7G3</accession>
<evidence type="ECO:0000313" key="1">
    <source>
        <dbReference type="EMBL" id="DAE26932.1"/>
    </source>
</evidence>
<protein>
    <submittedName>
        <fullName evidence="1">Uncharacterized protein</fullName>
    </submittedName>
</protein>
<reference evidence="1" key="1">
    <citation type="journal article" date="2021" name="Proc. Natl. Acad. Sci. U.S.A.">
        <title>A Catalog of Tens of Thousands of Viruses from Human Metagenomes Reveals Hidden Associations with Chronic Diseases.</title>
        <authorList>
            <person name="Tisza M.J."/>
            <person name="Buck C.B."/>
        </authorList>
    </citation>
    <scope>NUCLEOTIDE SEQUENCE</scope>
    <source>
        <strain evidence="1">Ct6Ax4</strain>
    </source>
</reference>